<evidence type="ECO:0000256" key="4">
    <source>
        <dbReference type="ARBA" id="ARBA00022692"/>
    </source>
</evidence>
<dbReference type="InterPro" id="IPR039426">
    <property type="entry name" value="TonB-dep_rcpt-like"/>
</dbReference>
<evidence type="ECO:0000259" key="12">
    <source>
        <dbReference type="Pfam" id="PF07715"/>
    </source>
</evidence>
<accession>A0ABU3U3R8</accession>
<evidence type="ECO:0000256" key="6">
    <source>
        <dbReference type="ARBA" id="ARBA00023136"/>
    </source>
</evidence>
<evidence type="ECO:0000256" key="2">
    <source>
        <dbReference type="ARBA" id="ARBA00022448"/>
    </source>
</evidence>
<feature type="domain" description="TonB-dependent receptor plug" evidence="12">
    <location>
        <begin position="113"/>
        <end position="238"/>
    </location>
</feature>
<dbReference type="InterPro" id="IPR023997">
    <property type="entry name" value="TonB-dep_OMP_SusC/RagA_CS"/>
</dbReference>
<dbReference type="Gene3D" id="2.60.40.1120">
    <property type="entry name" value="Carboxypeptidase-like, regulatory domain"/>
    <property type="match status" value="1"/>
</dbReference>
<dbReference type="Pfam" id="PF07715">
    <property type="entry name" value="Plug"/>
    <property type="match status" value="1"/>
</dbReference>
<evidence type="ECO:0000313" key="13">
    <source>
        <dbReference type="EMBL" id="MDU8885048.1"/>
    </source>
</evidence>
<feature type="signal peptide" evidence="10">
    <location>
        <begin position="1"/>
        <end position="23"/>
    </location>
</feature>
<dbReference type="InterPro" id="IPR008969">
    <property type="entry name" value="CarboxyPept-like_regulatory"/>
</dbReference>
<keyword evidence="7 8" id="KW-0998">Cell outer membrane</keyword>
<keyword evidence="2 8" id="KW-0813">Transport</keyword>
<dbReference type="InterPro" id="IPR012910">
    <property type="entry name" value="Plug_dom"/>
</dbReference>
<evidence type="ECO:0000256" key="9">
    <source>
        <dbReference type="RuleBase" id="RU003357"/>
    </source>
</evidence>
<dbReference type="Gene3D" id="2.170.130.10">
    <property type="entry name" value="TonB-dependent receptor, plug domain"/>
    <property type="match status" value="1"/>
</dbReference>
<dbReference type="InterPro" id="IPR036942">
    <property type="entry name" value="Beta-barrel_TonB_sf"/>
</dbReference>
<sequence length="999" mass="108023">MKNKLLKNMLLPVFLLLGSFIYAQTVSGTVSDAMGPIPGVNIIIKGTTTGVATDFDGNYEIDVNNGDVLVFSFIGYVTQEISYTGQSTIDVLLEEDAAKLEEVVIIGYGSTTVKDATGAVASVKAEDFNKGVVTTPDQLIQGRVAGVQVTASSGEPGAAANIRVRGTSSIRAGNDPLYVVDGFPLGGGAASPGADVGLGRTSPRNPLAFINPADIASIDVLKDASATAIYGSRGANGVVIITTKRGKSGKPQISWSSSLQFSSIANEYDLIKANDYPTVAAAAGNATPDAGARVDPLGAILQTAVTQQHDFSYGAGNDTGNYRISLGLLDQEGIVKGTGQEKYSFNLNMTQRAFNDRVKFETSFLSTFYKDKGEAIADNTGAEGDLMSSALKWNPTLSFYNPDGTYNQPSDNQRNPLAFLDYYTDITDTSRILGNFAVTFNIIEGLDYKFTIGVDRSESKRRVGISSDFNTNNTVGRGIAGVEYLQNFSKLFEHTLSYKTDLMDDLALDAVIGYGYGSYDSSGNRSIARDFSISNQNKYIKDLGYAATFSPSEQSAFENPTAEIQSFFARANFNYKGKYLLTGTIRADGSSKFGKNNQYGYFPSFGAAWRLSEEDFIPETFSNLKLRLNWGITGNQEFNAGAAQTQFGPTDDGSGLQQTNVANPDLQWESTVQYGAGVDFGFFNGRLNGTIDYFYKETKDLLFRLPAIQPAPDVNYWTNFNDIKVINSGLELSLNGSIINKEDFTFDASFNISFLDNEIENVSNQFPLGIITGQVSGRSLSGQNAQLLYDNQPLYAFYLPVFEGYDSSGNPVFRDANGDGVINPNFDGPGTTSDRIFAGDPNPDILIGIALNSSYKKFDFSANLNGAYGHQILDNTAMALFYKAAVVSNENATYAEAGSDANPAGGPFLSTKHLKSGDFLRLSNLTVGYTLNGEDIKTDWIQSLRLYATGQNLFVITPYDGFDPEVNKNKEVDGVPSFGIDYMAYPRSRGFLIGLNVNF</sequence>
<dbReference type="EMBL" id="JAWHTF010000001">
    <property type="protein sequence ID" value="MDU8885048.1"/>
    <property type="molecule type" value="Genomic_DNA"/>
</dbReference>
<dbReference type="InterPro" id="IPR037066">
    <property type="entry name" value="Plug_dom_sf"/>
</dbReference>
<keyword evidence="13" id="KW-0675">Receptor</keyword>
<keyword evidence="14" id="KW-1185">Reference proteome</keyword>
<feature type="domain" description="TonB-dependent receptor-like beta-barrel" evidence="11">
    <location>
        <begin position="398"/>
        <end position="953"/>
    </location>
</feature>
<dbReference type="InterPro" id="IPR023996">
    <property type="entry name" value="TonB-dep_OMP_SusC/RagA"/>
</dbReference>
<name>A0ABU3U3R8_9FLAO</name>
<comment type="subcellular location">
    <subcellularLocation>
        <location evidence="1 8">Cell outer membrane</location>
        <topology evidence="1 8">Multi-pass membrane protein</topology>
    </subcellularLocation>
</comment>
<keyword evidence="3 8" id="KW-1134">Transmembrane beta strand</keyword>
<dbReference type="NCBIfam" id="TIGR04057">
    <property type="entry name" value="SusC_RagA_signa"/>
    <property type="match status" value="1"/>
</dbReference>
<evidence type="ECO:0000256" key="5">
    <source>
        <dbReference type="ARBA" id="ARBA00023077"/>
    </source>
</evidence>
<dbReference type="Pfam" id="PF13715">
    <property type="entry name" value="CarbopepD_reg_2"/>
    <property type="match status" value="1"/>
</dbReference>
<evidence type="ECO:0000313" key="14">
    <source>
        <dbReference type="Proteomes" id="UP001268651"/>
    </source>
</evidence>
<protein>
    <submittedName>
        <fullName evidence="13">TonB-dependent receptor</fullName>
    </submittedName>
</protein>
<comment type="caution">
    <text evidence="13">The sequence shown here is derived from an EMBL/GenBank/DDBJ whole genome shotgun (WGS) entry which is preliminary data.</text>
</comment>
<dbReference type="Pfam" id="PF00593">
    <property type="entry name" value="TonB_dep_Rec_b-barrel"/>
    <property type="match status" value="1"/>
</dbReference>
<evidence type="ECO:0000256" key="1">
    <source>
        <dbReference type="ARBA" id="ARBA00004571"/>
    </source>
</evidence>
<evidence type="ECO:0000256" key="10">
    <source>
        <dbReference type="SAM" id="SignalP"/>
    </source>
</evidence>
<dbReference type="NCBIfam" id="TIGR04056">
    <property type="entry name" value="OMP_RagA_SusC"/>
    <property type="match status" value="1"/>
</dbReference>
<dbReference type="SUPFAM" id="SSF49464">
    <property type="entry name" value="Carboxypeptidase regulatory domain-like"/>
    <property type="match status" value="1"/>
</dbReference>
<feature type="chain" id="PRO_5045450823" evidence="10">
    <location>
        <begin position="24"/>
        <end position="999"/>
    </location>
</feature>
<dbReference type="Proteomes" id="UP001268651">
    <property type="component" value="Unassembled WGS sequence"/>
</dbReference>
<dbReference type="InterPro" id="IPR000531">
    <property type="entry name" value="Beta-barrel_TonB"/>
</dbReference>
<keyword evidence="10" id="KW-0732">Signal</keyword>
<dbReference type="RefSeq" id="WP_316660877.1">
    <property type="nucleotide sequence ID" value="NZ_JAWHTF010000001.1"/>
</dbReference>
<evidence type="ECO:0000256" key="8">
    <source>
        <dbReference type="PROSITE-ProRule" id="PRU01360"/>
    </source>
</evidence>
<proteinExistence type="inferred from homology"/>
<dbReference type="PROSITE" id="PS52016">
    <property type="entry name" value="TONB_DEPENDENT_REC_3"/>
    <property type="match status" value="1"/>
</dbReference>
<keyword evidence="6 8" id="KW-0472">Membrane</keyword>
<organism evidence="13 14">
    <name type="scientific">Gilvirhabdus luticola</name>
    <dbReference type="NCBI Taxonomy" id="3079858"/>
    <lineage>
        <taxon>Bacteria</taxon>
        <taxon>Pseudomonadati</taxon>
        <taxon>Bacteroidota</taxon>
        <taxon>Flavobacteriia</taxon>
        <taxon>Flavobacteriales</taxon>
        <taxon>Flavobacteriaceae</taxon>
        <taxon>Gilvirhabdus</taxon>
    </lineage>
</organism>
<comment type="similarity">
    <text evidence="8 9">Belongs to the TonB-dependent receptor family.</text>
</comment>
<dbReference type="Gene3D" id="2.40.170.20">
    <property type="entry name" value="TonB-dependent receptor, beta-barrel domain"/>
    <property type="match status" value="1"/>
</dbReference>
<reference evidence="13 14" key="1">
    <citation type="submission" date="2023-10" db="EMBL/GenBank/DDBJ databases">
        <title>Marimonas sp. nov. isolated from tidal mud flat.</title>
        <authorList>
            <person name="Jaincy N.J."/>
            <person name="Srinivasan S."/>
            <person name="Lee S.-S."/>
        </authorList>
    </citation>
    <scope>NUCLEOTIDE SEQUENCE [LARGE SCALE GENOMIC DNA]</scope>
    <source>
        <strain evidence="13 14">MJ-SS3</strain>
    </source>
</reference>
<evidence type="ECO:0000256" key="7">
    <source>
        <dbReference type="ARBA" id="ARBA00023237"/>
    </source>
</evidence>
<dbReference type="SUPFAM" id="SSF56935">
    <property type="entry name" value="Porins"/>
    <property type="match status" value="1"/>
</dbReference>
<evidence type="ECO:0000256" key="3">
    <source>
        <dbReference type="ARBA" id="ARBA00022452"/>
    </source>
</evidence>
<keyword evidence="5 9" id="KW-0798">TonB box</keyword>
<keyword evidence="4 8" id="KW-0812">Transmembrane</keyword>
<gene>
    <name evidence="13" type="ORF">RXV94_02670</name>
</gene>
<evidence type="ECO:0000259" key="11">
    <source>
        <dbReference type="Pfam" id="PF00593"/>
    </source>
</evidence>